<keyword evidence="3" id="KW-1185">Reference proteome</keyword>
<dbReference type="SUPFAM" id="SSF52317">
    <property type="entry name" value="Class I glutamine amidotransferase-like"/>
    <property type="match status" value="1"/>
</dbReference>
<evidence type="ECO:0000313" key="2">
    <source>
        <dbReference type="EMBL" id="KAF9330421.1"/>
    </source>
</evidence>
<feature type="domain" description="DJ-1/PfpI" evidence="1">
    <location>
        <begin position="29"/>
        <end position="189"/>
    </location>
</feature>
<evidence type="ECO:0000259" key="1">
    <source>
        <dbReference type="Pfam" id="PF01965"/>
    </source>
</evidence>
<dbReference type="Pfam" id="PF01965">
    <property type="entry name" value="DJ-1_PfpI"/>
    <property type="match status" value="1"/>
</dbReference>
<dbReference type="InterPro" id="IPR052158">
    <property type="entry name" value="INH-QAR"/>
</dbReference>
<dbReference type="InterPro" id="IPR029062">
    <property type="entry name" value="Class_I_gatase-like"/>
</dbReference>
<dbReference type="CDD" id="cd03139">
    <property type="entry name" value="GATase1_PfpI_2"/>
    <property type="match status" value="1"/>
</dbReference>
<proteinExistence type="predicted"/>
<dbReference type="InterPro" id="IPR002818">
    <property type="entry name" value="DJ-1/PfpI"/>
</dbReference>
<organism evidence="2 3">
    <name type="scientific">Podila minutissima</name>
    <dbReference type="NCBI Taxonomy" id="64525"/>
    <lineage>
        <taxon>Eukaryota</taxon>
        <taxon>Fungi</taxon>
        <taxon>Fungi incertae sedis</taxon>
        <taxon>Mucoromycota</taxon>
        <taxon>Mortierellomycotina</taxon>
        <taxon>Mortierellomycetes</taxon>
        <taxon>Mortierellales</taxon>
        <taxon>Mortierellaceae</taxon>
        <taxon>Podila</taxon>
    </lineage>
</organism>
<dbReference type="AlphaFoldDB" id="A0A9P5SIS5"/>
<gene>
    <name evidence="2" type="ORF">BG006_006597</name>
</gene>
<evidence type="ECO:0000313" key="3">
    <source>
        <dbReference type="Proteomes" id="UP000696485"/>
    </source>
</evidence>
<protein>
    <recommendedName>
        <fullName evidence="1">DJ-1/PfpI domain-containing protein</fullName>
    </recommendedName>
</protein>
<reference evidence="2" key="1">
    <citation type="journal article" date="2020" name="Fungal Divers.">
        <title>Resolving the Mortierellaceae phylogeny through synthesis of multi-gene phylogenetics and phylogenomics.</title>
        <authorList>
            <person name="Vandepol N."/>
            <person name="Liber J."/>
            <person name="Desiro A."/>
            <person name="Na H."/>
            <person name="Kennedy M."/>
            <person name="Barry K."/>
            <person name="Grigoriev I.V."/>
            <person name="Miller A.N."/>
            <person name="O'Donnell K."/>
            <person name="Stajich J.E."/>
            <person name="Bonito G."/>
        </authorList>
    </citation>
    <scope>NUCLEOTIDE SEQUENCE</scope>
    <source>
        <strain evidence="2">NVP1</strain>
    </source>
</reference>
<comment type="caution">
    <text evidence="2">The sequence shown here is derived from an EMBL/GenBank/DDBJ whole genome shotgun (WGS) entry which is preliminary data.</text>
</comment>
<name>A0A9P5SIS5_9FUNG</name>
<dbReference type="EMBL" id="JAAAUY010000398">
    <property type="protein sequence ID" value="KAF9330421.1"/>
    <property type="molecule type" value="Genomic_DNA"/>
</dbReference>
<accession>A0A9P5SIS5</accession>
<dbReference type="PANTHER" id="PTHR43130">
    <property type="entry name" value="ARAC-FAMILY TRANSCRIPTIONAL REGULATOR"/>
    <property type="match status" value="1"/>
</dbReference>
<dbReference type="Proteomes" id="UP000696485">
    <property type="component" value="Unassembled WGS sequence"/>
</dbReference>
<dbReference type="Gene3D" id="3.40.50.880">
    <property type="match status" value="1"/>
</dbReference>
<dbReference type="PANTHER" id="PTHR43130:SF15">
    <property type="entry name" value="THIJ_PFPI FAMILY PROTEIN (AFU_ORTHOLOGUE AFUA_5G14240)"/>
    <property type="match status" value="1"/>
</dbReference>
<sequence>MSPTKGSHAIHGPLPQIPTGVTSLKLGALIFDGFDLLDVMGPMRIFGEQDHKLDIEIIFVSHTLEPCTSTQQVKITPHHTLETAPKLDFFFIPGGIGTRTYANNENLLQQVKARAEAATWTLTVCTGAGILAKTGLIDGYSATTNKAVFEWPVSQGPNVKWVKRARWVQDGKYVTSSGVSAGIDAALFVISELTSVEVAQNVATQIEYTWHEDADEDPFADKYPYTANP</sequence>